<name>A0A4Y2SI57_ARAVE</name>
<accession>A0A4Y2SI57</accession>
<dbReference type="Proteomes" id="UP000499080">
    <property type="component" value="Unassembled WGS sequence"/>
</dbReference>
<organism evidence="1 2">
    <name type="scientific">Araneus ventricosus</name>
    <name type="common">Orbweaver spider</name>
    <name type="synonym">Epeira ventricosa</name>
    <dbReference type="NCBI Taxonomy" id="182803"/>
    <lineage>
        <taxon>Eukaryota</taxon>
        <taxon>Metazoa</taxon>
        <taxon>Ecdysozoa</taxon>
        <taxon>Arthropoda</taxon>
        <taxon>Chelicerata</taxon>
        <taxon>Arachnida</taxon>
        <taxon>Araneae</taxon>
        <taxon>Araneomorphae</taxon>
        <taxon>Entelegynae</taxon>
        <taxon>Araneoidea</taxon>
        <taxon>Araneidae</taxon>
        <taxon>Araneus</taxon>
    </lineage>
</organism>
<protein>
    <submittedName>
        <fullName evidence="1">Uncharacterized protein</fullName>
    </submittedName>
</protein>
<keyword evidence="2" id="KW-1185">Reference proteome</keyword>
<sequence length="108" mass="12189">MHSSEQWVLFGSPFRTPCTLDKLYILGLFSCSYCRPFIQSIRFSLAGLLDTLPLLLMNSPEHGSLWLAFLGHLSLRQSCAYGTPCAAMTDIHKTARVLHSCRLINSKW</sequence>
<comment type="caution">
    <text evidence="1">The sequence shown here is derived from an EMBL/GenBank/DDBJ whole genome shotgun (WGS) entry which is preliminary data.</text>
</comment>
<reference evidence="1 2" key="1">
    <citation type="journal article" date="2019" name="Sci. Rep.">
        <title>Orb-weaving spider Araneus ventricosus genome elucidates the spidroin gene catalogue.</title>
        <authorList>
            <person name="Kono N."/>
            <person name="Nakamura H."/>
            <person name="Ohtoshi R."/>
            <person name="Moran D.A.P."/>
            <person name="Shinohara A."/>
            <person name="Yoshida Y."/>
            <person name="Fujiwara M."/>
            <person name="Mori M."/>
            <person name="Tomita M."/>
            <person name="Arakawa K."/>
        </authorList>
    </citation>
    <scope>NUCLEOTIDE SEQUENCE [LARGE SCALE GENOMIC DNA]</scope>
</reference>
<evidence type="ECO:0000313" key="2">
    <source>
        <dbReference type="Proteomes" id="UP000499080"/>
    </source>
</evidence>
<dbReference type="AlphaFoldDB" id="A0A4Y2SI57"/>
<evidence type="ECO:0000313" key="1">
    <source>
        <dbReference type="EMBL" id="GBN87453.1"/>
    </source>
</evidence>
<dbReference type="EMBL" id="BGPR01021808">
    <property type="protein sequence ID" value="GBN87453.1"/>
    <property type="molecule type" value="Genomic_DNA"/>
</dbReference>
<gene>
    <name evidence="1" type="ORF">AVEN_149388_1</name>
</gene>
<proteinExistence type="predicted"/>